<evidence type="ECO:0000313" key="3">
    <source>
        <dbReference type="EMBL" id="KAF2237111.1"/>
    </source>
</evidence>
<dbReference type="AlphaFoldDB" id="A0A6A6HGN9"/>
<feature type="region of interest" description="Disordered" evidence="1">
    <location>
        <begin position="64"/>
        <end position="129"/>
    </location>
</feature>
<dbReference type="OrthoDB" id="5421765at2759"/>
<organism evidence="3 4">
    <name type="scientific">Viridothelium virens</name>
    <name type="common">Speckled blister lichen</name>
    <name type="synonym">Trypethelium virens</name>
    <dbReference type="NCBI Taxonomy" id="1048519"/>
    <lineage>
        <taxon>Eukaryota</taxon>
        <taxon>Fungi</taxon>
        <taxon>Dikarya</taxon>
        <taxon>Ascomycota</taxon>
        <taxon>Pezizomycotina</taxon>
        <taxon>Dothideomycetes</taxon>
        <taxon>Dothideomycetes incertae sedis</taxon>
        <taxon>Trypetheliales</taxon>
        <taxon>Trypetheliaceae</taxon>
        <taxon>Viridothelium</taxon>
    </lineage>
</organism>
<keyword evidence="4" id="KW-1185">Reference proteome</keyword>
<keyword evidence="2" id="KW-0472">Membrane</keyword>
<name>A0A6A6HGN9_VIRVR</name>
<dbReference type="EMBL" id="ML991781">
    <property type="protein sequence ID" value="KAF2237111.1"/>
    <property type="molecule type" value="Genomic_DNA"/>
</dbReference>
<keyword evidence="2" id="KW-0812">Transmembrane</keyword>
<feature type="compositionally biased region" description="Low complexity" evidence="1">
    <location>
        <begin position="167"/>
        <end position="176"/>
    </location>
</feature>
<evidence type="ECO:0000256" key="1">
    <source>
        <dbReference type="SAM" id="MobiDB-lite"/>
    </source>
</evidence>
<gene>
    <name evidence="3" type="ORF">EV356DRAFT_511844</name>
</gene>
<sequence length="450" mass="47841">MATKSVFLTITTPTNRPPTIFTETASWTTGATIVTATFSQVTPASTISYSIGAGNTLIYLTPGAVPGPSTPTPPSTTSVSTTSTPGPTTIAPGSTSSPLATSGPISTSGTTSSSTSSTNLSSPSATNHNAGVSKGAAAGIGIGCAAIGALLAALGVWLLLRRRRPYSRSPPARASRNVADEDSTLSKGYGKVGPAMALQSMPSSTVDRHLPQPLDDNTISREFSRLGTTIKNHAQTYYASEGDFSARADKSAIHRLLGFGSSMDAGTVADLLARASSRVGATRYLIAWAIIQRIDDDLLPPGVATCMKSMSGLAHDTKARAACLGRWRAISALLMHDNYGQAQLSPNDPRIQRANELATALDDVLHPFASNRYSHEERTDNLRSLIQRAVRYSYMLFSQPSSWDFDWTLSKEESGDQIVAFPALLQVTDEHGTIFPRPRRLVQKELANRR</sequence>
<evidence type="ECO:0000313" key="4">
    <source>
        <dbReference type="Proteomes" id="UP000800092"/>
    </source>
</evidence>
<feature type="transmembrane region" description="Helical" evidence="2">
    <location>
        <begin position="136"/>
        <end position="160"/>
    </location>
</feature>
<accession>A0A6A6HGN9</accession>
<proteinExistence type="predicted"/>
<dbReference type="Proteomes" id="UP000800092">
    <property type="component" value="Unassembled WGS sequence"/>
</dbReference>
<protein>
    <submittedName>
        <fullName evidence="3">Uncharacterized protein</fullName>
    </submittedName>
</protein>
<keyword evidence="2" id="KW-1133">Transmembrane helix</keyword>
<evidence type="ECO:0000256" key="2">
    <source>
        <dbReference type="SAM" id="Phobius"/>
    </source>
</evidence>
<reference evidence="3" key="1">
    <citation type="journal article" date="2020" name="Stud. Mycol.">
        <title>101 Dothideomycetes genomes: a test case for predicting lifestyles and emergence of pathogens.</title>
        <authorList>
            <person name="Haridas S."/>
            <person name="Albert R."/>
            <person name="Binder M."/>
            <person name="Bloem J."/>
            <person name="Labutti K."/>
            <person name="Salamov A."/>
            <person name="Andreopoulos B."/>
            <person name="Baker S."/>
            <person name="Barry K."/>
            <person name="Bills G."/>
            <person name="Bluhm B."/>
            <person name="Cannon C."/>
            <person name="Castanera R."/>
            <person name="Culley D."/>
            <person name="Daum C."/>
            <person name="Ezra D."/>
            <person name="Gonzalez J."/>
            <person name="Henrissat B."/>
            <person name="Kuo A."/>
            <person name="Liang C."/>
            <person name="Lipzen A."/>
            <person name="Lutzoni F."/>
            <person name="Magnuson J."/>
            <person name="Mondo S."/>
            <person name="Nolan M."/>
            <person name="Ohm R."/>
            <person name="Pangilinan J."/>
            <person name="Park H.-J."/>
            <person name="Ramirez L."/>
            <person name="Alfaro M."/>
            <person name="Sun H."/>
            <person name="Tritt A."/>
            <person name="Yoshinaga Y."/>
            <person name="Zwiers L.-H."/>
            <person name="Turgeon B."/>
            <person name="Goodwin S."/>
            <person name="Spatafora J."/>
            <person name="Crous P."/>
            <person name="Grigoriev I."/>
        </authorList>
    </citation>
    <scope>NUCLEOTIDE SEQUENCE</scope>
    <source>
        <strain evidence="3">Tuck. ex Michener</strain>
    </source>
</reference>
<feature type="region of interest" description="Disordered" evidence="1">
    <location>
        <begin position="167"/>
        <end position="188"/>
    </location>
</feature>
<feature type="compositionally biased region" description="Low complexity" evidence="1">
    <location>
        <begin position="75"/>
        <end position="127"/>
    </location>
</feature>